<accession>A0ACD1BGP3</accession>
<geneLocation type="plasmid" evidence="1 2">
    <name>p1</name>
</geneLocation>
<evidence type="ECO:0000313" key="2">
    <source>
        <dbReference type="Proteomes" id="UP000594603"/>
    </source>
</evidence>
<sequence length="321" mass="36535">MQQDMLYVYEVYREGSFSKAAQKLYVSQPTLSISIKKIEEHLGISLFERGTNPLKLTEGGSIYIEKIKKIMNIEEDLYSEINDLSNLKSGHIRIGGTQYFNSYILPLALQKFNLLYPGITIELKEDNSAKISDLLLESSIDLMFSCNEINDNEFTIKKVFRDELILGVPYGFSINKHLSEFALSKEMIVNDFYLSDNCPCVPIEKFKDITFLLLTQENNLYHRAISICNNAGFSPIIKMHLDQLVTAFNLSCAGLGATFVSTLLVKNNLNSNNLIYYKISSPLTTRYFNVITKKDKYVSNIVKKFIDIIVNLYENTPNSGV</sequence>
<keyword evidence="2" id="KW-1185">Reference proteome</keyword>
<proteinExistence type="predicted"/>
<reference evidence="1" key="1">
    <citation type="submission" date="2020-04" db="EMBL/GenBank/DDBJ databases">
        <title>A novel bacterium ('Candidatus Sarcina troglodytae' sp. nov.) linked to a protracted, uniformly lethal epizootic among sanctuary western chimpanzees (Pan troglodytes verus) in Sierra Leone.</title>
        <authorList>
            <person name="Owens L.A."/>
            <person name="Colitti B."/>
            <person name="Hirji I."/>
            <person name="Pizaro A."/>
            <person name="Jaffe J.E."/>
            <person name="Moittie S."/>
            <person name="Bishop-Lilly K.A."/>
            <person name="Estrella L.A."/>
            <person name="Voegtly L.J."/>
            <person name="Kuhn J.H."/>
            <person name="Suen G."/>
            <person name="Deblois C.L."/>
            <person name="Dunn C."/>
            <person name="Juan-Salles C."/>
            <person name="Goldberg T.L."/>
        </authorList>
    </citation>
    <scope>NUCLEOTIDE SEQUENCE</scope>
    <source>
        <strain evidence="1">JB2</strain>
    </source>
</reference>
<dbReference type="EMBL" id="CP051755">
    <property type="protein sequence ID" value="QPJ86646.1"/>
    <property type="molecule type" value="Genomic_DNA"/>
</dbReference>
<evidence type="ECO:0000313" key="1">
    <source>
        <dbReference type="EMBL" id="QPJ86646.1"/>
    </source>
</evidence>
<organism evidence="1 2">
    <name type="scientific">Candidatus Sarcina troglodytae</name>
    <dbReference type="NCBI Taxonomy" id="2726954"/>
    <lineage>
        <taxon>Bacteria</taxon>
        <taxon>Bacillati</taxon>
        <taxon>Bacillota</taxon>
        <taxon>Clostridia</taxon>
        <taxon>Eubacteriales</taxon>
        <taxon>Clostridiaceae</taxon>
        <taxon>Sarcina</taxon>
    </lineage>
</organism>
<dbReference type="Proteomes" id="UP000594603">
    <property type="component" value="Plasmid p1"/>
</dbReference>
<protein>
    <submittedName>
        <fullName evidence="1">LysR family transcriptional regulator</fullName>
    </submittedName>
</protein>
<name>A0ACD1BGP3_9CLOT</name>
<keyword evidence="1" id="KW-0614">Plasmid</keyword>
<gene>
    <name evidence="1" type="ORF">HH195_11810</name>
</gene>